<gene>
    <name evidence="2" type="ORF">GSTENG00004874001</name>
</gene>
<dbReference type="GO" id="GO:1990111">
    <property type="term" value="C:spermatoproteasome complex"/>
    <property type="evidence" value="ECO:0007669"/>
    <property type="project" value="TreeGrafter"/>
</dbReference>
<protein>
    <submittedName>
        <fullName evidence="2">(spotted green pufferfish) hypothetical protein</fullName>
    </submittedName>
</protein>
<dbReference type="KEGG" id="tng:GSTEN00004874G001"/>
<dbReference type="GO" id="GO:0005634">
    <property type="term" value="C:nucleus"/>
    <property type="evidence" value="ECO:0007669"/>
    <property type="project" value="TreeGrafter"/>
</dbReference>
<dbReference type="InterPro" id="IPR016024">
    <property type="entry name" value="ARM-type_fold"/>
</dbReference>
<dbReference type="SUPFAM" id="SSF48371">
    <property type="entry name" value="ARM repeat"/>
    <property type="match status" value="1"/>
</dbReference>
<dbReference type="GO" id="GO:0010499">
    <property type="term" value="P:proteasomal ubiquitin-independent protein catabolic process"/>
    <property type="evidence" value="ECO:0007669"/>
    <property type="project" value="TreeGrafter"/>
</dbReference>
<comment type="caution">
    <text evidence="2">The sequence shown here is derived from an EMBL/GenBank/DDBJ whole genome shotgun (WGS) entry which is preliminary data.</text>
</comment>
<dbReference type="Gene3D" id="1.25.10.10">
    <property type="entry name" value="Leucine-rich Repeat Variant"/>
    <property type="match status" value="1"/>
</dbReference>
<proteinExistence type="predicted"/>
<dbReference type="InterPro" id="IPR021843">
    <property type="entry name" value="PSME4_C"/>
</dbReference>
<dbReference type="GO" id="GO:0070628">
    <property type="term" value="F:proteasome binding"/>
    <property type="evidence" value="ECO:0007669"/>
    <property type="project" value="InterPro"/>
</dbReference>
<dbReference type="PANTHER" id="PTHR32170:SF3">
    <property type="entry name" value="PROTEASOME ACTIVATOR COMPLEX SUBUNIT 4"/>
    <property type="match status" value="1"/>
</dbReference>
<dbReference type="AlphaFoldDB" id="Q4T987"/>
<feature type="domain" description="Proteasome activator complex subunit 4 C-terminal" evidence="1">
    <location>
        <begin position="280"/>
        <end position="330"/>
    </location>
</feature>
<dbReference type="PANTHER" id="PTHR32170">
    <property type="entry name" value="PROTEASOME ACTIVATOR COMPLEX SUBUNIT 4"/>
    <property type="match status" value="1"/>
</dbReference>
<sequence length="366" mass="40677">MLGGAGPAAVEGGGLLHRLLAYLEPRLTQVYKDVRERIGSVLTYIFMMDVSLPNTHPTSSPHVAEFVGRVLERLEPLTSEAEIHNHVQEENAPQSDERAQAVKLLKTVLKWLMASAGRTFTTPVQQQLQLLPLLFKIAPVEIDENYDEMKQDARTCLSLMSQGLLYPEHVPLVLAALEEMAASRWWHARFSVLTYLQTAVFYNLFTLLSLPGQVLRVRALVLRLLQDEQLEVRVMAGTTLSGLLQCCFLPLDARLQQQLQALGRTRLPKARAEAAASDLVRRHAGVLGLSACVLSSPYQVPDWMPQMLMELSRHLNDPQPIEMTVTKTLSRVQAHPPGQLAAAPAELHRRPAAGAHRPAVSPCYYA</sequence>
<accession>Q4T987</accession>
<dbReference type="Pfam" id="PF11919">
    <property type="entry name" value="PSME4_C"/>
    <property type="match status" value="1"/>
</dbReference>
<organism evidence="2">
    <name type="scientific">Tetraodon nigroviridis</name>
    <name type="common">Spotted green pufferfish</name>
    <name type="synonym">Chelonodon nigroviridis</name>
    <dbReference type="NCBI Taxonomy" id="99883"/>
    <lineage>
        <taxon>Eukaryota</taxon>
        <taxon>Metazoa</taxon>
        <taxon>Chordata</taxon>
        <taxon>Craniata</taxon>
        <taxon>Vertebrata</taxon>
        <taxon>Euteleostomi</taxon>
        <taxon>Actinopterygii</taxon>
        <taxon>Neopterygii</taxon>
        <taxon>Teleostei</taxon>
        <taxon>Neoteleostei</taxon>
        <taxon>Acanthomorphata</taxon>
        <taxon>Eupercaria</taxon>
        <taxon>Tetraodontiformes</taxon>
        <taxon>Tetradontoidea</taxon>
        <taxon>Tetraodontidae</taxon>
        <taxon>Tetraodon</taxon>
    </lineage>
</organism>
<dbReference type="InterPro" id="IPR035309">
    <property type="entry name" value="PSME4"/>
</dbReference>
<dbReference type="GO" id="GO:0016504">
    <property type="term" value="F:peptidase activator activity"/>
    <property type="evidence" value="ECO:0007669"/>
    <property type="project" value="InterPro"/>
</dbReference>
<dbReference type="EMBL" id="CAAE01007630">
    <property type="protein sequence ID" value="CAF90545.1"/>
    <property type="molecule type" value="Genomic_DNA"/>
</dbReference>
<name>Q4T987_TETNG</name>
<evidence type="ECO:0000259" key="1">
    <source>
        <dbReference type="Pfam" id="PF11919"/>
    </source>
</evidence>
<reference evidence="2" key="2">
    <citation type="submission" date="2004-02" db="EMBL/GenBank/DDBJ databases">
        <authorList>
            <consortium name="Genoscope"/>
            <consortium name="Whitehead Institute Centre for Genome Research"/>
        </authorList>
    </citation>
    <scope>NUCLEOTIDE SEQUENCE</scope>
</reference>
<dbReference type="InterPro" id="IPR011989">
    <property type="entry name" value="ARM-like"/>
</dbReference>
<reference evidence="2" key="1">
    <citation type="journal article" date="2004" name="Nature">
        <title>Genome duplication in the teleost fish Tetraodon nigroviridis reveals the early vertebrate proto-karyotype.</title>
        <authorList>
            <person name="Jaillon O."/>
            <person name="Aury J.-M."/>
            <person name="Brunet F."/>
            <person name="Petit J.-L."/>
            <person name="Stange-Thomann N."/>
            <person name="Mauceli E."/>
            <person name="Bouneau L."/>
            <person name="Fischer C."/>
            <person name="Ozouf-Costaz C."/>
            <person name="Bernot A."/>
            <person name="Nicaud S."/>
            <person name="Jaffe D."/>
            <person name="Fisher S."/>
            <person name="Lutfalla G."/>
            <person name="Dossat C."/>
            <person name="Segurens B."/>
            <person name="Dasilva C."/>
            <person name="Salanoubat M."/>
            <person name="Levy M."/>
            <person name="Boudet N."/>
            <person name="Castellano S."/>
            <person name="Anthouard V."/>
            <person name="Jubin C."/>
            <person name="Castelli V."/>
            <person name="Katinka M."/>
            <person name="Vacherie B."/>
            <person name="Biemont C."/>
            <person name="Skalli Z."/>
            <person name="Cattolico L."/>
            <person name="Poulain J."/>
            <person name="De Berardinis V."/>
            <person name="Cruaud C."/>
            <person name="Duprat S."/>
            <person name="Brottier P."/>
            <person name="Coutanceau J.-P."/>
            <person name="Gouzy J."/>
            <person name="Parra G."/>
            <person name="Lardier G."/>
            <person name="Chapple C."/>
            <person name="McKernan K.J."/>
            <person name="McEwan P."/>
            <person name="Bosak S."/>
            <person name="Kellis M."/>
            <person name="Volff J.-N."/>
            <person name="Guigo R."/>
            <person name="Zody M.C."/>
            <person name="Mesirov J."/>
            <person name="Lindblad-Toh K."/>
            <person name="Birren B."/>
            <person name="Nusbaum C."/>
            <person name="Kahn D."/>
            <person name="Robinson-Rechavi M."/>
            <person name="Laudet V."/>
            <person name="Schachter V."/>
            <person name="Quetier F."/>
            <person name="Saurin W."/>
            <person name="Scarpelli C."/>
            <person name="Wincker P."/>
            <person name="Lander E.S."/>
            <person name="Weissenbach J."/>
            <person name="Roest Crollius H."/>
        </authorList>
    </citation>
    <scope>NUCLEOTIDE SEQUENCE [LARGE SCALE GENOMIC DNA]</scope>
</reference>
<evidence type="ECO:0000313" key="2">
    <source>
        <dbReference type="EMBL" id="CAF90545.1"/>
    </source>
</evidence>
<dbReference type="GO" id="GO:0005829">
    <property type="term" value="C:cytosol"/>
    <property type="evidence" value="ECO:0007669"/>
    <property type="project" value="TreeGrafter"/>
</dbReference>
<dbReference type="OrthoDB" id="17907at2759"/>